<keyword evidence="2" id="KW-1185">Reference proteome</keyword>
<sequence length="269" mass="29281">MAENLLSTVANARSFTRIFDALARVQTPALIWHARGGERIELSGRVFMNWVAKSANLLVNECEVTEESGVQITAPLHWRFLVLACATLYAGGCFDDEESLVGATDTTDHTQNLNNPDYLLLVDRGPLSMRYLGDLHEAESATDAEVLDFCALVRSEADQFIGLPASTLAPVGNNLTSAELTAQVLSRAHEHAGHDYRLPSGERALALRLHLPSEFDSAPSALMIVTEALACLIAGYAVFLPDPLAEFTDTELDPLLRSERALDLALDHP</sequence>
<dbReference type="InterPro" id="IPR017523">
    <property type="entry name" value="Rv3268"/>
</dbReference>
<evidence type="ECO:0000313" key="2">
    <source>
        <dbReference type="Proteomes" id="UP000219947"/>
    </source>
</evidence>
<reference evidence="1" key="1">
    <citation type="submission" date="2017-10" db="EMBL/GenBank/DDBJ databases">
        <title>Kefir isolates.</title>
        <authorList>
            <person name="Kim Y."/>
            <person name="Blasche S."/>
        </authorList>
    </citation>
    <scope>NUCLEOTIDE SEQUENCE [LARGE SCALE GENOMIC DNA]</scope>
    <source>
        <strain evidence="1">OG2-2</strain>
    </source>
</reference>
<dbReference type="AlphaFoldDB" id="A0A2A8D5U6"/>
<dbReference type="Proteomes" id="UP000219947">
    <property type="component" value="Unassembled WGS sequence"/>
</dbReference>
<gene>
    <name evidence="1" type="ORF">CRM92_06010</name>
</gene>
<proteinExistence type="predicted"/>
<dbReference type="NCBIfam" id="TIGR03089">
    <property type="entry name" value="TIGR03089 family protein"/>
    <property type="match status" value="1"/>
</dbReference>
<organism evidence="1 2">
    <name type="scientific">Rothia dentocariosa</name>
    <dbReference type="NCBI Taxonomy" id="2047"/>
    <lineage>
        <taxon>Bacteria</taxon>
        <taxon>Bacillati</taxon>
        <taxon>Actinomycetota</taxon>
        <taxon>Actinomycetes</taxon>
        <taxon>Micrococcales</taxon>
        <taxon>Micrococcaceae</taxon>
        <taxon>Rothia</taxon>
    </lineage>
</organism>
<protein>
    <recommendedName>
        <fullName evidence="3">TIGR03089 family protein</fullName>
    </recommendedName>
</protein>
<dbReference type="RefSeq" id="WP_098042642.1">
    <property type="nucleotide sequence ID" value="NZ_PDEV01000002.1"/>
</dbReference>
<evidence type="ECO:0008006" key="3">
    <source>
        <dbReference type="Google" id="ProtNLM"/>
    </source>
</evidence>
<dbReference type="EMBL" id="PDEV01000002">
    <property type="protein sequence ID" value="PEN16234.1"/>
    <property type="molecule type" value="Genomic_DNA"/>
</dbReference>
<comment type="caution">
    <text evidence="1">The sequence shown here is derived from an EMBL/GenBank/DDBJ whole genome shotgun (WGS) entry which is preliminary data.</text>
</comment>
<evidence type="ECO:0000313" key="1">
    <source>
        <dbReference type="EMBL" id="PEN16234.1"/>
    </source>
</evidence>
<accession>A0A2A8D5U6</accession>
<name>A0A2A8D5U6_9MICC</name>